<evidence type="ECO:0000313" key="1">
    <source>
        <dbReference type="EMBL" id="GAI81053.1"/>
    </source>
</evidence>
<reference evidence="1" key="1">
    <citation type="journal article" date="2014" name="Front. Microbiol.">
        <title>High frequency of phylogenetically diverse reductive dehalogenase-homologous genes in deep subseafloor sedimentary metagenomes.</title>
        <authorList>
            <person name="Kawai M."/>
            <person name="Futagami T."/>
            <person name="Toyoda A."/>
            <person name="Takaki Y."/>
            <person name="Nishi S."/>
            <person name="Hori S."/>
            <person name="Arai W."/>
            <person name="Tsubouchi T."/>
            <person name="Morono Y."/>
            <person name="Uchiyama I."/>
            <person name="Ito T."/>
            <person name="Fujiyama A."/>
            <person name="Inagaki F."/>
            <person name="Takami H."/>
        </authorList>
    </citation>
    <scope>NUCLEOTIDE SEQUENCE</scope>
    <source>
        <strain evidence="1">Expedition CK06-06</strain>
    </source>
</reference>
<protein>
    <submittedName>
        <fullName evidence="1">Uncharacterized protein</fullName>
    </submittedName>
</protein>
<feature type="non-terminal residue" evidence="1">
    <location>
        <position position="79"/>
    </location>
</feature>
<gene>
    <name evidence="1" type="ORF">S12H4_19062</name>
</gene>
<sequence>MERRGIEQEPVPPPITPKLIRLDEETRAAIVAALEPTLQELAMPEKSQKQVVFKHTVEALQGLTDHRRIPMLKTVKSIT</sequence>
<organism evidence="1">
    <name type="scientific">marine sediment metagenome</name>
    <dbReference type="NCBI Taxonomy" id="412755"/>
    <lineage>
        <taxon>unclassified sequences</taxon>
        <taxon>metagenomes</taxon>
        <taxon>ecological metagenomes</taxon>
    </lineage>
</organism>
<accession>X1RKA7</accession>
<comment type="caution">
    <text evidence="1">The sequence shown here is derived from an EMBL/GenBank/DDBJ whole genome shotgun (WGS) entry which is preliminary data.</text>
</comment>
<dbReference type="EMBL" id="BARW01009485">
    <property type="protein sequence ID" value="GAI81053.1"/>
    <property type="molecule type" value="Genomic_DNA"/>
</dbReference>
<dbReference type="AlphaFoldDB" id="X1RKA7"/>
<proteinExistence type="predicted"/>
<name>X1RKA7_9ZZZZ</name>